<feature type="region of interest" description="Disordered" evidence="1">
    <location>
        <begin position="171"/>
        <end position="193"/>
    </location>
</feature>
<name>A0A415KNL3_9BACE</name>
<sequence>MKRILFAAVYILFCVMGLNAQSPSEQIRENYVQVIKRLKGELTEREQTLQKAYTDLEQMTQKSSIESQNKWIEVLQADIASLKRQIAQTEQRKAQEEANADRLQQELEKRVKEAQQKHRQQQAVQAKQAEAKAAAQRQADYNVAKVKSQRIQQAEEQERKRAFRAEQERLANEREAEAREAFRQRQGTGYQNMHSNIEEHVYMYEELEEKSKAYTTRQSSGYSTIQPGQDKGNSSNIKKTVMLKDIFNDSAKPANDLSKKKRPKLVAPIKYEEYQ</sequence>
<protein>
    <submittedName>
        <fullName evidence="3">Uncharacterized protein</fullName>
    </submittedName>
</protein>
<feature type="compositionally biased region" description="Basic and acidic residues" evidence="1">
    <location>
        <begin position="171"/>
        <end position="183"/>
    </location>
</feature>
<dbReference type="RefSeq" id="WP_147393832.1">
    <property type="nucleotide sequence ID" value="NZ_JAQEAW010000007.1"/>
</dbReference>
<organism evidence="3 4">
    <name type="scientific">Bacteroides xylanisolvens</name>
    <dbReference type="NCBI Taxonomy" id="371601"/>
    <lineage>
        <taxon>Bacteria</taxon>
        <taxon>Pseudomonadati</taxon>
        <taxon>Bacteroidota</taxon>
        <taxon>Bacteroidia</taxon>
        <taxon>Bacteroidales</taxon>
        <taxon>Bacteroidaceae</taxon>
        <taxon>Bacteroides</taxon>
    </lineage>
</organism>
<dbReference type="EMBL" id="QROO01000012">
    <property type="protein sequence ID" value="RHL37837.1"/>
    <property type="molecule type" value="Genomic_DNA"/>
</dbReference>
<dbReference type="Proteomes" id="UP000284495">
    <property type="component" value="Unassembled WGS sequence"/>
</dbReference>
<feature type="chain" id="PRO_5019495902" evidence="2">
    <location>
        <begin position="21"/>
        <end position="275"/>
    </location>
</feature>
<keyword evidence="2" id="KW-0732">Signal</keyword>
<evidence type="ECO:0000256" key="1">
    <source>
        <dbReference type="SAM" id="MobiDB-lite"/>
    </source>
</evidence>
<evidence type="ECO:0000313" key="3">
    <source>
        <dbReference type="EMBL" id="RHL37837.1"/>
    </source>
</evidence>
<feature type="signal peptide" evidence="2">
    <location>
        <begin position="1"/>
        <end position="20"/>
    </location>
</feature>
<proteinExistence type="predicted"/>
<gene>
    <name evidence="3" type="ORF">DW027_10845</name>
</gene>
<feature type="region of interest" description="Disordered" evidence="1">
    <location>
        <begin position="109"/>
        <end position="131"/>
    </location>
</feature>
<feature type="compositionally biased region" description="Low complexity" evidence="1">
    <location>
        <begin position="121"/>
        <end position="131"/>
    </location>
</feature>
<feature type="compositionally biased region" description="Polar residues" evidence="1">
    <location>
        <begin position="215"/>
        <end position="238"/>
    </location>
</feature>
<dbReference type="AlphaFoldDB" id="A0A415KNL3"/>
<feature type="region of interest" description="Disordered" evidence="1">
    <location>
        <begin position="215"/>
        <end position="275"/>
    </location>
</feature>
<evidence type="ECO:0000313" key="4">
    <source>
        <dbReference type="Proteomes" id="UP000284495"/>
    </source>
</evidence>
<evidence type="ECO:0000256" key="2">
    <source>
        <dbReference type="SAM" id="SignalP"/>
    </source>
</evidence>
<accession>A0A415KNL3</accession>
<comment type="caution">
    <text evidence="3">The sequence shown here is derived from an EMBL/GenBank/DDBJ whole genome shotgun (WGS) entry which is preliminary data.</text>
</comment>
<reference evidence="3 4" key="1">
    <citation type="submission" date="2018-08" db="EMBL/GenBank/DDBJ databases">
        <title>A genome reference for cultivated species of the human gut microbiota.</title>
        <authorList>
            <person name="Zou Y."/>
            <person name="Xue W."/>
            <person name="Luo G."/>
        </authorList>
    </citation>
    <scope>NUCLEOTIDE SEQUENCE [LARGE SCALE GENOMIC DNA]</scope>
    <source>
        <strain evidence="3 4">AF38-2</strain>
    </source>
</reference>